<keyword evidence="8" id="KW-0282">Flagellum</keyword>
<keyword evidence="3 6" id="KW-0812">Transmembrane</keyword>
<evidence type="ECO:0000256" key="7">
    <source>
        <dbReference type="SAM" id="SignalP"/>
    </source>
</evidence>
<dbReference type="RefSeq" id="WP_219936512.1">
    <property type="nucleotide sequence ID" value="NZ_JAGFNY010000003.1"/>
</dbReference>
<feature type="chain" id="PRO_5045364852" evidence="7">
    <location>
        <begin position="19"/>
        <end position="135"/>
    </location>
</feature>
<name>A0ABS7DEK3_9GAMM</name>
<proteinExistence type="predicted"/>
<dbReference type="Pfam" id="PF04347">
    <property type="entry name" value="FliO"/>
    <property type="match status" value="1"/>
</dbReference>
<dbReference type="InterPro" id="IPR022781">
    <property type="entry name" value="Flagellar_biosynth_FliO"/>
</dbReference>
<sequence>MRRIISIALMLVSASVYADETATNRGLVSSANIVSWITSTFVILFIILILAYLLKKTRFGRINTGDLRIENQLFLGPKQKIMVVNAYGRKVLLGVTVNQINYLTDLDTNKSDFESLLKGSAQINDKPQESSDDTE</sequence>
<feature type="signal peptide" evidence="7">
    <location>
        <begin position="1"/>
        <end position="18"/>
    </location>
</feature>
<dbReference type="Proteomes" id="UP000731465">
    <property type="component" value="Unassembled WGS sequence"/>
</dbReference>
<evidence type="ECO:0000313" key="8">
    <source>
        <dbReference type="EMBL" id="MBW7569663.1"/>
    </source>
</evidence>
<evidence type="ECO:0000256" key="2">
    <source>
        <dbReference type="ARBA" id="ARBA00022475"/>
    </source>
</evidence>
<comment type="subcellular location">
    <subcellularLocation>
        <location evidence="1">Cell membrane</location>
    </subcellularLocation>
</comment>
<keyword evidence="8" id="KW-0969">Cilium</keyword>
<evidence type="ECO:0000256" key="3">
    <source>
        <dbReference type="ARBA" id="ARBA00022692"/>
    </source>
</evidence>
<keyword evidence="9" id="KW-1185">Reference proteome</keyword>
<organism evidence="8 9">
    <name type="scientific">Succinivibrio faecicola</name>
    <dbReference type="NCBI Taxonomy" id="2820300"/>
    <lineage>
        <taxon>Bacteria</taxon>
        <taxon>Pseudomonadati</taxon>
        <taxon>Pseudomonadota</taxon>
        <taxon>Gammaproteobacteria</taxon>
        <taxon>Aeromonadales</taxon>
        <taxon>Succinivibrionaceae</taxon>
        <taxon>Succinivibrio</taxon>
    </lineage>
</organism>
<protein>
    <submittedName>
        <fullName evidence="8">Flagellar biosynthetic protein FliO</fullName>
    </submittedName>
</protein>
<reference evidence="8 9" key="1">
    <citation type="submission" date="2021-03" db="EMBL/GenBank/DDBJ databases">
        <title>Succinivibrio sp. nov. isolated from feces of cow.</title>
        <authorList>
            <person name="Choi J.-Y."/>
        </authorList>
    </citation>
    <scope>NUCLEOTIDE SEQUENCE [LARGE SCALE GENOMIC DNA]</scope>
    <source>
        <strain evidence="8 9">AGMB01872</strain>
    </source>
</reference>
<evidence type="ECO:0000256" key="6">
    <source>
        <dbReference type="SAM" id="Phobius"/>
    </source>
</evidence>
<comment type="caution">
    <text evidence="8">The sequence shown here is derived from an EMBL/GenBank/DDBJ whole genome shotgun (WGS) entry which is preliminary data.</text>
</comment>
<dbReference type="EMBL" id="JAGFNY010000003">
    <property type="protein sequence ID" value="MBW7569663.1"/>
    <property type="molecule type" value="Genomic_DNA"/>
</dbReference>
<gene>
    <name evidence="8" type="ORF">J5V48_02015</name>
</gene>
<keyword evidence="2" id="KW-1003">Cell membrane</keyword>
<evidence type="ECO:0000313" key="9">
    <source>
        <dbReference type="Proteomes" id="UP000731465"/>
    </source>
</evidence>
<evidence type="ECO:0000256" key="4">
    <source>
        <dbReference type="ARBA" id="ARBA00022989"/>
    </source>
</evidence>
<keyword evidence="8" id="KW-0966">Cell projection</keyword>
<evidence type="ECO:0000256" key="1">
    <source>
        <dbReference type="ARBA" id="ARBA00004236"/>
    </source>
</evidence>
<accession>A0ABS7DEK3</accession>
<feature type="transmembrane region" description="Helical" evidence="6">
    <location>
        <begin position="34"/>
        <end position="54"/>
    </location>
</feature>
<evidence type="ECO:0000256" key="5">
    <source>
        <dbReference type="ARBA" id="ARBA00023136"/>
    </source>
</evidence>
<keyword evidence="4 6" id="KW-1133">Transmembrane helix</keyword>
<keyword evidence="5 6" id="KW-0472">Membrane</keyword>
<keyword evidence="7" id="KW-0732">Signal</keyword>